<comment type="caution">
    <text evidence="1">The sequence shown here is derived from an EMBL/GenBank/DDBJ whole genome shotgun (WGS) entry which is preliminary data.</text>
</comment>
<gene>
    <name evidence="1" type="ORF">Tco_0822823</name>
</gene>
<keyword evidence="2" id="KW-1185">Reference proteome</keyword>
<evidence type="ECO:0000313" key="1">
    <source>
        <dbReference type="EMBL" id="GJT01654.1"/>
    </source>
</evidence>
<name>A0ABQ5AI02_9ASTR</name>
<proteinExistence type="predicted"/>
<sequence length="534" mass="64013">MTRRTNTPYPKAFICRIRKRLMNILEYNNRGAHAKDPNTSYWTSSIRSIDQISELINRKPYIVFNKLLTTMYDSQMILEAKKVLQVHPIHRKTHLSKFITTFHSKSAEIEESLYPTLDEKYDAIAFDFSLELEFLLASESHIVVPVCSLDTFEEEFKVETEVFDLLEIDVDLFTYDIPLGTIFDEFRRLSGMKNDLFTYEVEVLEPSYIPCVEQPYNDSKNGNLDIYESRQCYDEYQRMFAEAVILIDDRLVKLIDITLEQCYKKQFKEYMEIKRQLEINEVNTDVECDPTNVDFTKWLASKFNNHITMDWYTKNALWLYWKIGDNEELFTYDELSDLEEENVSEENKILKIFKIETDIFHFETPLCKEFKEFNHLLQIDVDVLTRDLPSFGNYHELDYELMLKLEKYWWGKKGKEESSEVAWRNHLPNDEWEHFERTNHVKTNTNQEWFDNHEPMEDDDDDIGDLDDYLIPNDAPYYVDEEEKRFKKRRSKLLGIPYEKPPTFKSEKFKVIKYSFGPAEEYVAIKEYEYDIYL</sequence>
<organism evidence="1 2">
    <name type="scientific">Tanacetum coccineum</name>
    <dbReference type="NCBI Taxonomy" id="301880"/>
    <lineage>
        <taxon>Eukaryota</taxon>
        <taxon>Viridiplantae</taxon>
        <taxon>Streptophyta</taxon>
        <taxon>Embryophyta</taxon>
        <taxon>Tracheophyta</taxon>
        <taxon>Spermatophyta</taxon>
        <taxon>Magnoliopsida</taxon>
        <taxon>eudicotyledons</taxon>
        <taxon>Gunneridae</taxon>
        <taxon>Pentapetalae</taxon>
        <taxon>asterids</taxon>
        <taxon>campanulids</taxon>
        <taxon>Asterales</taxon>
        <taxon>Asteraceae</taxon>
        <taxon>Asteroideae</taxon>
        <taxon>Anthemideae</taxon>
        <taxon>Anthemidinae</taxon>
        <taxon>Tanacetum</taxon>
    </lineage>
</organism>
<dbReference type="Proteomes" id="UP001151760">
    <property type="component" value="Unassembled WGS sequence"/>
</dbReference>
<dbReference type="EMBL" id="BQNB010012287">
    <property type="protein sequence ID" value="GJT01654.1"/>
    <property type="molecule type" value="Genomic_DNA"/>
</dbReference>
<reference evidence="1" key="1">
    <citation type="journal article" date="2022" name="Int. J. Mol. Sci.">
        <title>Draft Genome of Tanacetum Coccineum: Genomic Comparison of Closely Related Tanacetum-Family Plants.</title>
        <authorList>
            <person name="Yamashiro T."/>
            <person name="Shiraishi A."/>
            <person name="Nakayama K."/>
            <person name="Satake H."/>
        </authorList>
    </citation>
    <scope>NUCLEOTIDE SEQUENCE</scope>
</reference>
<protein>
    <submittedName>
        <fullName evidence="1">Uncharacterized protein</fullName>
    </submittedName>
</protein>
<evidence type="ECO:0000313" key="2">
    <source>
        <dbReference type="Proteomes" id="UP001151760"/>
    </source>
</evidence>
<accession>A0ABQ5AI02</accession>
<reference evidence="1" key="2">
    <citation type="submission" date="2022-01" db="EMBL/GenBank/DDBJ databases">
        <authorList>
            <person name="Yamashiro T."/>
            <person name="Shiraishi A."/>
            <person name="Satake H."/>
            <person name="Nakayama K."/>
        </authorList>
    </citation>
    <scope>NUCLEOTIDE SEQUENCE</scope>
</reference>